<feature type="non-terminal residue" evidence="1">
    <location>
        <position position="105"/>
    </location>
</feature>
<comment type="caution">
    <text evidence="1">The sequence shown here is derived from an EMBL/GenBank/DDBJ whole genome shotgun (WGS) entry which is preliminary data.</text>
</comment>
<evidence type="ECO:0008006" key="3">
    <source>
        <dbReference type="Google" id="ProtNLM"/>
    </source>
</evidence>
<reference evidence="1 2" key="1">
    <citation type="journal article" date="2019" name="Genome Biol. Evol.">
        <title>Insights into the evolution of the New World diploid cottons (Gossypium, subgenus Houzingenia) based on genome sequencing.</title>
        <authorList>
            <person name="Grover C.E."/>
            <person name="Arick M.A. 2nd"/>
            <person name="Thrash A."/>
            <person name="Conover J.L."/>
            <person name="Sanders W.S."/>
            <person name="Peterson D.G."/>
            <person name="Frelichowski J.E."/>
            <person name="Scheffler J.A."/>
            <person name="Scheffler B.E."/>
            <person name="Wendel J.F."/>
        </authorList>
    </citation>
    <scope>NUCLEOTIDE SEQUENCE [LARGE SCALE GENOMIC DNA]</scope>
    <source>
        <strain evidence="1">8</strain>
        <tissue evidence="1">Leaf</tissue>
    </source>
</reference>
<dbReference type="Proteomes" id="UP000593578">
    <property type="component" value="Unassembled WGS sequence"/>
</dbReference>
<name>A0A7J8PRJ7_GOSRA</name>
<feature type="non-terminal residue" evidence="1">
    <location>
        <position position="1"/>
    </location>
</feature>
<organism evidence="1 2">
    <name type="scientific">Gossypium raimondii</name>
    <name type="common">Peruvian cotton</name>
    <name type="synonym">Gossypium klotzschianum subsp. raimondii</name>
    <dbReference type="NCBI Taxonomy" id="29730"/>
    <lineage>
        <taxon>Eukaryota</taxon>
        <taxon>Viridiplantae</taxon>
        <taxon>Streptophyta</taxon>
        <taxon>Embryophyta</taxon>
        <taxon>Tracheophyta</taxon>
        <taxon>Spermatophyta</taxon>
        <taxon>Magnoliopsida</taxon>
        <taxon>eudicotyledons</taxon>
        <taxon>Gunneridae</taxon>
        <taxon>Pentapetalae</taxon>
        <taxon>rosids</taxon>
        <taxon>malvids</taxon>
        <taxon>Malvales</taxon>
        <taxon>Malvaceae</taxon>
        <taxon>Malvoideae</taxon>
        <taxon>Gossypium</taxon>
    </lineage>
</organism>
<evidence type="ECO:0000313" key="2">
    <source>
        <dbReference type="Proteomes" id="UP000593578"/>
    </source>
</evidence>
<evidence type="ECO:0000313" key="1">
    <source>
        <dbReference type="EMBL" id="MBA0591713.1"/>
    </source>
</evidence>
<gene>
    <name evidence="1" type="ORF">Gorai_008716</name>
</gene>
<dbReference type="EMBL" id="JABEZZ010000008">
    <property type="protein sequence ID" value="MBA0591713.1"/>
    <property type="molecule type" value="Genomic_DNA"/>
</dbReference>
<sequence>VYDLIDHSHRKWNTGLIKGTFEESVAEKILRLPLARLEHEDMLVWRGEPSGVFSAMWDCPVIVEMWNMLNLVWILSQPLLNTREWLTWVFHNGSVDSCRKICCAM</sequence>
<dbReference type="AlphaFoldDB" id="A0A7J8PRJ7"/>
<proteinExistence type="predicted"/>
<protein>
    <recommendedName>
        <fullName evidence="3">Reverse transcriptase zinc-binding domain-containing protein</fullName>
    </recommendedName>
</protein>
<accession>A0A7J8PRJ7</accession>